<dbReference type="InterPro" id="IPR056098">
    <property type="entry name" value="Acb2/Tad1_hairpin"/>
</dbReference>
<dbReference type="Pfam" id="PF24729">
    <property type="entry name" value="Acb2_Tad1_hairpin"/>
    <property type="match status" value="1"/>
</dbReference>
<dbReference type="RefSeq" id="WP_074834338.1">
    <property type="nucleotide sequence ID" value="NZ_FOAT01000012.1"/>
</dbReference>
<reference evidence="4 5" key="1">
    <citation type="submission" date="2016-10" db="EMBL/GenBank/DDBJ databases">
        <authorList>
            <person name="de Groot N.N."/>
        </authorList>
    </citation>
    <scope>NUCLEOTIDE SEQUENCE [LARGE SCALE GENOMIC DNA]</scope>
    <source>
        <strain evidence="4 5">KH2T6</strain>
    </source>
</reference>
<dbReference type="EMBL" id="FOAT01000012">
    <property type="protein sequence ID" value="SEL13207.1"/>
    <property type="molecule type" value="Genomic_DNA"/>
</dbReference>
<feature type="domain" description="Acb2/Tad1 hairpin" evidence="3">
    <location>
        <begin position="47"/>
        <end position="113"/>
    </location>
</feature>
<feature type="compositionally biased region" description="Polar residues" evidence="2">
    <location>
        <begin position="46"/>
        <end position="56"/>
    </location>
</feature>
<dbReference type="GO" id="GO:0000166">
    <property type="term" value="F:nucleotide binding"/>
    <property type="evidence" value="ECO:0007669"/>
    <property type="project" value="UniProtKB-KW"/>
</dbReference>
<evidence type="ECO:0000256" key="1">
    <source>
        <dbReference type="ARBA" id="ARBA00022741"/>
    </source>
</evidence>
<dbReference type="OrthoDB" id="1551225at2"/>
<evidence type="ECO:0000259" key="3">
    <source>
        <dbReference type="Pfam" id="PF24729"/>
    </source>
</evidence>
<sequence>MENRKLIRIQTENNLNEVYAVDEPGAGNASHEYRISPTGCDEQGNMYPSQDISFQNGPRKDPNSIPGVLDTDLLEIVRDRLKGFQSGEFACRENACALTHIEEALMWMNKRVTDRAQRGVLGTNNK</sequence>
<proteinExistence type="predicted"/>
<organism evidence="4 5">
    <name type="scientific">Ruminococcus albus</name>
    <dbReference type="NCBI Taxonomy" id="1264"/>
    <lineage>
        <taxon>Bacteria</taxon>
        <taxon>Bacillati</taxon>
        <taxon>Bacillota</taxon>
        <taxon>Clostridia</taxon>
        <taxon>Eubacteriales</taxon>
        <taxon>Oscillospiraceae</taxon>
        <taxon>Ruminococcus</taxon>
    </lineage>
</organism>
<dbReference type="Proteomes" id="UP000186015">
    <property type="component" value="Unassembled WGS sequence"/>
</dbReference>
<protein>
    <recommendedName>
        <fullName evidence="3">Acb2/Tad1 hairpin domain-containing protein</fullName>
    </recommendedName>
</protein>
<dbReference type="AlphaFoldDB" id="A0A1H7MRG8"/>
<keyword evidence="1" id="KW-0547">Nucleotide-binding</keyword>
<gene>
    <name evidence="4" type="ORF">SAMN05216469_11289</name>
</gene>
<accession>A0A1H7MRG8</accession>
<evidence type="ECO:0000313" key="4">
    <source>
        <dbReference type="EMBL" id="SEL13207.1"/>
    </source>
</evidence>
<evidence type="ECO:0000313" key="5">
    <source>
        <dbReference type="Proteomes" id="UP000186015"/>
    </source>
</evidence>
<evidence type="ECO:0000256" key="2">
    <source>
        <dbReference type="SAM" id="MobiDB-lite"/>
    </source>
</evidence>
<name>A0A1H7MRG8_RUMAL</name>
<feature type="region of interest" description="Disordered" evidence="2">
    <location>
        <begin position="22"/>
        <end position="67"/>
    </location>
</feature>